<accession>A0ABR0KF53</accession>
<organism evidence="1 2">
    <name type="scientific">Lithohypha guttulata</name>
    <dbReference type="NCBI Taxonomy" id="1690604"/>
    <lineage>
        <taxon>Eukaryota</taxon>
        <taxon>Fungi</taxon>
        <taxon>Dikarya</taxon>
        <taxon>Ascomycota</taxon>
        <taxon>Pezizomycotina</taxon>
        <taxon>Eurotiomycetes</taxon>
        <taxon>Chaetothyriomycetidae</taxon>
        <taxon>Chaetothyriales</taxon>
        <taxon>Trichomeriaceae</taxon>
        <taxon>Lithohypha</taxon>
    </lineage>
</organism>
<evidence type="ECO:0000313" key="1">
    <source>
        <dbReference type="EMBL" id="KAK5094880.1"/>
    </source>
</evidence>
<dbReference type="Proteomes" id="UP001345013">
    <property type="component" value="Unassembled WGS sequence"/>
</dbReference>
<gene>
    <name evidence="1" type="ORF">LTR24_003327</name>
</gene>
<reference evidence="1 2" key="1">
    <citation type="submission" date="2023-08" db="EMBL/GenBank/DDBJ databases">
        <title>Black Yeasts Isolated from many extreme environments.</title>
        <authorList>
            <person name="Coleine C."/>
            <person name="Stajich J.E."/>
            <person name="Selbmann L."/>
        </authorList>
    </citation>
    <scope>NUCLEOTIDE SEQUENCE [LARGE SCALE GENOMIC DNA]</scope>
    <source>
        <strain evidence="1 2">CCFEE 5885</strain>
    </source>
</reference>
<comment type="caution">
    <text evidence="1">The sequence shown here is derived from an EMBL/GenBank/DDBJ whole genome shotgun (WGS) entry which is preliminary data.</text>
</comment>
<sequence length="324" mass="37103">MAATNMAFAKTTYDAAGLAVAAIACRTASEDPRYPAEPCQAHQATPQAKPSVGQLYSEGHTILYNKNVVAIRIADVEQGGKLRDHTSTLKTCVQLGFRFPKAPMEHMDLLDAMDAEDQRKALSRCLDAEYFAQLFPALRKVRNFKVHIEYEDQDDIFVQCRVPRALLDNKHVTFVLEPEAVAKGHTISWLKSCRVLRCSSISFYKLNDTQFLEDLRETITSRTVVRDTFLPWMNYQRNIAPLLRGHTHSAFKNEYKEEFKELKQHMLKYDLDAYIVQQKYLVERAIQWNQLCAEAECQKLMDQVNQKNRVITAALEADVPCSKH</sequence>
<protein>
    <submittedName>
        <fullName evidence="1">Uncharacterized protein</fullName>
    </submittedName>
</protein>
<keyword evidence="2" id="KW-1185">Reference proteome</keyword>
<evidence type="ECO:0000313" key="2">
    <source>
        <dbReference type="Proteomes" id="UP001345013"/>
    </source>
</evidence>
<proteinExistence type="predicted"/>
<name>A0ABR0KF53_9EURO</name>
<dbReference type="EMBL" id="JAVRRG010000031">
    <property type="protein sequence ID" value="KAK5094880.1"/>
    <property type="molecule type" value="Genomic_DNA"/>
</dbReference>